<protein>
    <submittedName>
        <fullName evidence="1">(Atlantic silverside) hypothetical protein</fullName>
    </submittedName>
</protein>
<evidence type="ECO:0000313" key="2">
    <source>
        <dbReference type="Proteomes" id="UP000677803"/>
    </source>
</evidence>
<dbReference type="AlphaFoldDB" id="A0A8S4AI03"/>
<sequence length="102" mass="11317">MIKSKERELKSTTRISESTGDMSILAKQMFGRDLCLWINGMSAMLEPAFSACYDIDPGRLRGAVYILADRWAGRNKSVCPGPPADLWAQSGLRGFVCRRASM</sequence>
<comment type="caution">
    <text evidence="1">The sequence shown here is derived from an EMBL/GenBank/DDBJ whole genome shotgun (WGS) entry which is preliminary data.</text>
</comment>
<reference evidence="1" key="1">
    <citation type="submission" date="2021-05" db="EMBL/GenBank/DDBJ databases">
        <authorList>
            <person name="Tigano A."/>
        </authorList>
    </citation>
    <scope>NUCLEOTIDE SEQUENCE</scope>
</reference>
<evidence type="ECO:0000313" key="1">
    <source>
        <dbReference type="EMBL" id="CAG5865752.1"/>
    </source>
</evidence>
<proteinExistence type="predicted"/>
<name>A0A8S4AI03_9TELE</name>
<keyword evidence="2" id="KW-1185">Reference proteome</keyword>
<dbReference type="Proteomes" id="UP000677803">
    <property type="component" value="Unassembled WGS sequence"/>
</dbReference>
<gene>
    <name evidence="1" type="ORF">MMEN_LOCUS2403</name>
</gene>
<accession>A0A8S4AI03</accession>
<dbReference type="EMBL" id="CAJRST010001113">
    <property type="protein sequence ID" value="CAG5865752.1"/>
    <property type="molecule type" value="Genomic_DNA"/>
</dbReference>
<organism evidence="1 2">
    <name type="scientific">Menidia menidia</name>
    <name type="common">Atlantic silverside</name>
    <dbReference type="NCBI Taxonomy" id="238744"/>
    <lineage>
        <taxon>Eukaryota</taxon>
        <taxon>Metazoa</taxon>
        <taxon>Chordata</taxon>
        <taxon>Craniata</taxon>
        <taxon>Vertebrata</taxon>
        <taxon>Euteleostomi</taxon>
        <taxon>Actinopterygii</taxon>
        <taxon>Neopterygii</taxon>
        <taxon>Teleostei</taxon>
        <taxon>Neoteleostei</taxon>
        <taxon>Acanthomorphata</taxon>
        <taxon>Ovalentaria</taxon>
        <taxon>Atherinomorphae</taxon>
        <taxon>Atheriniformes</taxon>
        <taxon>Atherinopsidae</taxon>
        <taxon>Menidiinae</taxon>
        <taxon>Menidia</taxon>
    </lineage>
</organism>